<dbReference type="OrthoDB" id="148878at2"/>
<keyword evidence="1" id="KW-0812">Transmembrane</keyword>
<organism evidence="2 3">
    <name type="scientific">Microbulbifer agarilyticus</name>
    <dbReference type="NCBI Taxonomy" id="260552"/>
    <lineage>
        <taxon>Bacteria</taxon>
        <taxon>Pseudomonadati</taxon>
        <taxon>Pseudomonadota</taxon>
        <taxon>Gammaproteobacteria</taxon>
        <taxon>Cellvibrionales</taxon>
        <taxon>Microbulbiferaceae</taxon>
        <taxon>Microbulbifer</taxon>
    </lineage>
</organism>
<reference evidence="2" key="1">
    <citation type="submission" date="2017-02" db="EMBL/GenBank/DDBJ databases">
        <title>Genome of Microbulbifer agarilyticus GP101.</title>
        <authorList>
            <person name="Jung J."/>
            <person name="Bae S.S."/>
            <person name="Baek K."/>
        </authorList>
    </citation>
    <scope>NUCLEOTIDE SEQUENCE [LARGE SCALE GENOMIC DNA]</scope>
    <source>
        <strain evidence="2">GP101</strain>
    </source>
</reference>
<keyword evidence="1" id="KW-1133">Transmembrane helix</keyword>
<evidence type="ECO:0008006" key="4">
    <source>
        <dbReference type="Google" id="ProtNLM"/>
    </source>
</evidence>
<protein>
    <recommendedName>
        <fullName evidence="4">DUF333 domain-containing protein</fullName>
    </recommendedName>
</protein>
<name>A0A1Q2M715_9GAMM</name>
<dbReference type="Proteomes" id="UP000188219">
    <property type="component" value="Chromosome"/>
</dbReference>
<dbReference type="KEGG" id="maga:Mag101_13015"/>
<evidence type="ECO:0000256" key="1">
    <source>
        <dbReference type="SAM" id="Phobius"/>
    </source>
</evidence>
<evidence type="ECO:0000313" key="2">
    <source>
        <dbReference type="EMBL" id="AQQ68449.1"/>
    </source>
</evidence>
<sequence>MRPTLIHTTPDVRRVLISTVLYPILLIAALPLLSACSDRQGNEGKAVLDKSNPAAEHCAKIGGRPGTYTQPTGDQVSTCTIPDGRECDAWKLMREKQCEVIERQNP</sequence>
<dbReference type="Pfam" id="PF03891">
    <property type="entry name" value="DUF333"/>
    <property type="match status" value="1"/>
</dbReference>
<dbReference type="RefSeq" id="WP_077405748.1">
    <property type="nucleotide sequence ID" value="NZ_CP019650.1"/>
</dbReference>
<keyword evidence="1" id="KW-0472">Membrane</keyword>
<dbReference type="InterPro" id="IPR005590">
    <property type="entry name" value="DUF333"/>
</dbReference>
<dbReference type="AlphaFoldDB" id="A0A1Q2M715"/>
<accession>A0A1Q2M715</accession>
<keyword evidence="3" id="KW-1185">Reference proteome</keyword>
<evidence type="ECO:0000313" key="3">
    <source>
        <dbReference type="Proteomes" id="UP000188219"/>
    </source>
</evidence>
<gene>
    <name evidence="2" type="ORF">Mag101_13015</name>
</gene>
<feature type="transmembrane region" description="Helical" evidence="1">
    <location>
        <begin position="12"/>
        <end position="33"/>
    </location>
</feature>
<dbReference type="STRING" id="260552.Mag101_13015"/>
<proteinExistence type="predicted"/>
<dbReference type="EMBL" id="CP019650">
    <property type="protein sequence ID" value="AQQ68449.1"/>
    <property type="molecule type" value="Genomic_DNA"/>
</dbReference>